<dbReference type="RefSeq" id="WP_106842005.1">
    <property type="nucleotide sequence ID" value="NZ_JBCNIW010000068.1"/>
</dbReference>
<sequence>MPESDKLSETAKAFIQQCTRRATITDREQVKKILQQNGIQAFDALLDVQEKYGGLSYSFGGEIDNSFCIDLWGDFAHRDGEEHRLPEVLNHEGQTVVACFHVMDDRLSKAGFIDENGKLYTLHYTTFQVFAENIEELLEGESVKYSLLQEKKQWVVKWIEKSDVTYWLSIIEQKPILIEQASQGYKKWWKSHDGRLYVHARNGSGIYAVAYAMEVADFTQLGLSSYLILRGFPFDCSYQYERERAEVKNTMEMFHFQSRLYKTCDYSRITVPQVKEAQDIYLYVTGKKNYQRERPIEDFLLNFPELVLPVEDFDHSLLEFALYNGDERILKLITYIANLANHHDHRSTSAENNADHLLFNEYLRRIHVFIEAHPMNVHPLYFHPYRAAGVPVEFDIAEKNTVVTRMRDNNARTVSKLTLYYMTCAKEGNEIAAHIYRIYEPMLLLYALEGSIRVDHGLIEVGGGAFHPSSWQARAGKDPIDMYHRIAEAWENRNVEYAIDQIKRVKWDKKIGNTLERGFGKSNRNNEALKAALIRLASRPGNDLSESLFASDHTENILSKLSHDYPLLQTDEGAIAYSICQRYLEWAQLVDRKHPVATKSPCLYEPFIEMLYEEDQIEKWERKAMNLIRLMEQESIKKYAEVLRKKND</sequence>
<evidence type="ECO:0000313" key="1">
    <source>
        <dbReference type="EMBL" id="PSJ86190.1"/>
    </source>
</evidence>
<keyword evidence="2" id="KW-1185">Reference proteome</keyword>
<dbReference type="EMBL" id="PXZM01000062">
    <property type="protein sequence ID" value="PSJ86190.1"/>
    <property type="molecule type" value="Genomic_DNA"/>
</dbReference>
<organism evidence="1 2">
    <name type="scientific">Brevibacillus fortis</name>
    <dbReference type="NCBI Taxonomy" id="2126352"/>
    <lineage>
        <taxon>Bacteria</taxon>
        <taxon>Bacillati</taxon>
        <taxon>Bacillota</taxon>
        <taxon>Bacilli</taxon>
        <taxon>Bacillales</taxon>
        <taxon>Paenibacillaceae</taxon>
        <taxon>Brevibacillus</taxon>
    </lineage>
</organism>
<evidence type="ECO:0000313" key="2">
    <source>
        <dbReference type="Proteomes" id="UP000240419"/>
    </source>
</evidence>
<reference evidence="1 2" key="1">
    <citation type="submission" date="2018-03" db="EMBL/GenBank/DDBJ databases">
        <title>Brevisbacillus phylogenomics.</title>
        <authorList>
            <person name="Dunlap C."/>
        </authorList>
    </citation>
    <scope>NUCLEOTIDE SEQUENCE [LARGE SCALE GENOMIC DNA]</scope>
    <source>
        <strain evidence="1 2">NRRL NRS-1210</strain>
    </source>
</reference>
<gene>
    <name evidence="1" type="ORF">C7R93_28800</name>
</gene>
<dbReference type="OrthoDB" id="2547274at2"/>
<name>A0A2P7UGU7_9BACL</name>
<dbReference type="Proteomes" id="UP000240419">
    <property type="component" value="Unassembled WGS sequence"/>
</dbReference>
<dbReference type="AlphaFoldDB" id="A0A2P7UGU7"/>
<proteinExistence type="predicted"/>
<comment type="caution">
    <text evidence="1">The sequence shown here is derived from an EMBL/GenBank/DDBJ whole genome shotgun (WGS) entry which is preliminary data.</text>
</comment>
<protein>
    <submittedName>
        <fullName evidence="1">Uncharacterized protein</fullName>
    </submittedName>
</protein>
<accession>A0A2P7UGU7</accession>